<evidence type="ECO:0000313" key="2">
    <source>
        <dbReference type="EMBL" id="CAG7826740.1"/>
    </source>
</evidence>
<proteinExistence type="predicted"/>
<accession>A0A8J2PYM6</accession>
<comment type="caution">
    <text evidence="2">The sequence shown here is derived from an EMBL/GenBank/DDBJ whole genome shotgun (WGS) entry which is preliminary data.</text>
</comment>
<feature type="region of interest" description="Disordered" evidence="1">
    <location>
        <begin position="21"/>
        <end position="67"/>
    </location>
</feature>
<feature type="compositionally biased region" description="Basic and acidic residues" evidence="1">
    <location>
        <begin position="22"/>
        <end position="31"/>
    </location>
</feature>
<organism evidence="2 3">
    <name type="scientific">Allacma fusca</name>
    <dbReference type="NCBI Taxonomy" id="39272"/>
    <lineage>
        <taxon>Eukaryota</taxon>
        <taxon>Metazoa</taxon>
        <taxon>Ecdysozoa</taxon>
        <taxon>Arthropoda</taxon>
        <taxon>Hexapoda</taxon>
        <taxon>Collembola</taxon>
        <taxon>Symphypleona</taxon>
        <taxon>Sminthuridae</taxon>
        <taxon>Allacma</taxon>
    </lineage>
</organism>
<dbReference type="OrthoDB" id="6413693at2759"/>
<dbReference type="Proteomes" id="UP000708208">
    <property type="component" value="Unassembled WGS sequence"/>
</dbReference>
<keyword evidence="3" id="KW-1185">Reference proteome</keyword>
<feature type="non-terminal residue" evidence="2">
    <location>
        <position position="89"/>
    </location>
</feature>
<feature type="non-terminal residue" evidence="2">
    <location>
        <position position="1"/>
    </location>
</feature>
<reference evidence="2" key="1">
    <citation type="submission" date="2021-06" db="EMBL/GenBank/DDBJ databases">
        <authorList>
            <person name="Hodson N. C."/>
            <person name="Mongue J. A."/>
            <person name="Jaron S. K."/>
        </authorList>
    </citation>
    <scope>NUCLEOTIDE SEQUENCE</scope>
</reference>
<dbReference type="EMBL" id="CAJVCH010540948">
    <property type="protein sequence ID" value="CAG7826740.1"/>
    <property type="molecule type" value="Genomic_DNA"/>
</dbReference>
<dbReference type="AlphaFoldDB" id="A0A8J2PYM6"/>
<evidence type="ECO:0000256" key="1">
    <source>
        <dbReference type="SAM" id="MobiDB-lite"/>
    </source>
</evidence>
<sequence length="89" mass="10352">GLCAYTWRDTCNLWKQMMETDGMEKETKQSDRSSNNDSDLKVEIRTASSLSNMPEHDSEHWDDEGSEALKNESLYRYSDYIDPVFPPKP</sequence>
<protein>
    <submittedName>
        <fullName evidence="2">Uncharacterized protein</fullName>
    </submittedName>
</protein>
<gene>
    <name evidence="2" type="ORF">AFUS01_LOCUS36780</name>
</gene>
<name>A0A8J2PYM6_9HEXA</name>
<evidence type="ECO:0000313" key="3">
    <source>
        <dbReference type="Proteomes" id="UP000708208"/>
    </source>
</evidence>